<dbReference type="InterPro" id="IPR050301">
    <property type="entry name" value="NTE"/>
</dbReference>
<dbReference type="Proteomes" id="UP000076848">
    <property type="component" value="Unassembled WGS sequence"/>
</dbReference>
<evidence type="ECO:0000256" key="4">
    <source>
        <dbReference type="PROSITE-ProRule" id="PRU01161"/>
    </source>
</evidence>
<sequence length="412" mass="44928">MRIPRVESTGPGQPALNRPRVRPTGLVLTGGGARAAYQVGVLAAVLEILDPDGRAGFVNPFPIICGTSAGAINAAALACRAHTPHRAVARMRKLWESLQTSMVYRADASSLARTGVRWLGLLSLGWMLAGRNDKRPRSLLDNSPLAELLARTVNFHRLQANLSHGFVSALAVTASGYTSGEHLTFYQAGRPIDPWHRFLRRAVPTPITVDHLLASSAIPFVFPARAVRVQGQVEWCGDGSMRQLAPISPAIHLGADRVLVVGTGYRDDTHPEERHQDPPYPSLAQVAGHAMSSIFLDSLAVDVERLERTNALLEHADLPEGAATRRVDVLTLTPSRSLDQLALEHLQDLPSEARTLFRVLGVSSDPDRPGGGALMSYLLFEAGYTRRLIELGYADTMRRIDEVTRFFQEARA</sequence>
<dbReference type="Gene3D" id="3.40.1090.10">
    <property type="entry name" value="Cytosolic phospholipase A2 catalytic domain"/>
    <property type="match status" value="1"/>
</dbReference>
<evidence type="ECO:0000256" key="3">
    <source>
        <dbReference type="ARBA" id="ARBA00023098"/>
    </source>
</evidence>
<dbReference type="EMBL" id="FKIF01000001">
    <property type="protein sequence ID" value="SAI65684.1"/>
    <property type="molecule type" value="Genomic_DNA"/>
</dbReference>
<keyword evidence="1 4" id="KW-0378">Hydrolase</keyword>
<feature type="active site" description="Proton acceptor" evidence="4">
    <location>
        <position position="238"/>
    </location>
</feature>
<protein>
    <submittedName>
        <fullName evidence="7">Lipid acyl hydrolase</fullName>
    </submittedName>
</protein>
<proteinExistence type="predicted"/>
<comment type="caution">
    <text evidence="4">Lacks conserved residue(s) required for the propagation of feature annotation.</text>
</comment>
<dbReference type="PANTHER" id="PTHR14226:SF57">
    <property type="entry name" value="BLR7027 PROTEIN"/>
    <property type="match status" value="1"/>
</dbReference>
<dbReference type="PROSITE" id="PS51635">
    <property type="entry name" value="PNPLA"/>
    <property type="match status" value="1"/>
</dbReference>
<dbReference type="Pfam" id="PF01734">
    <property type="entry name" value="Patatin"/>
    <property type="match status" value="1"/>
</dbReference>
<feature type="domain" description="PNPLA" evidence="6">
    <location>
        <begin position="26"/>
        <end position="251"/>
    </location>
</feature>
<gene>
    <name evidence="7" type="ORF">SAMEA3906486_00430</name>
</gene>
<dbReference type="GO" id="GO:0016787">
    <property type="term" value="F:hydrolase activity"/>
    <property type="evidence" value="ECO:0007669"/>
    <property type="project" value="UniProtKB-UniRule"/>
</dbReference>
<evidence type="ECO:0000259" key="6">
    <source>
        <dbReference type="PROSITE" id="PS51635"/>
    </source>
</evidence>
<dbReference type="GO" id="GO:0016042">
    <property type="term" value="P:lipid catabolic process"/>
    <property type="evidence" value="ECO:0007669"/>
    <property type="project" value="UniProtKB-UniRule"/>
</dbReference>
<evidence type="ECO:0000256" key="2">
    <source>
        <dbReference type="ARBA" id="ARBA00022963"/>
    </source>
</evidence>
<evidence type="ECO:0000256" key="5">
    <source>
        <dbReference type="SAM" id="MobiDB-lite"/>
    </source>
</evidence>
<feature type="region of interest" description="Disordered" evidence="5">
    <location>
        <begin position="1"/>
        <end position="22"/>
    </location>
</feature>
<evidence type="ECO:0000313" key="7">
    <source>
        <dbReference type="EMBL" id="SAI65684.1"/>
    </source>
</evidence>
<keyword evidence="8" id="KW-1185">Reference proteome</keyword>
<name>A0A157S5L0_9BORD</name>
<evidence type="ECO:0000313" key="8">
    <source>
        <dbReference type="Proteomes" id="UP000076848"/>
    </source>
</evidence>
<dbReference type="InterPro" id="IPR002641">
    <property type="entry name" value="PNPLA_dom"/>
</dbReference>
<dbReference type="SUPFAM" id="SSF52151">
    <property type="entry name" value="FabD/lysophospholipase-like"/>
    <property type="match status" value="1"/>
</dbReference>
<keyword evidence="3 4" id="KW-0443">Lipid metabolism</keyword>
<keyword evidence="2 4" id="KW-0442">Lipid degradation</keyword>
<feature type="active site" description="Nucleophile" evidence="4">
    <location>
        <position position="68"/>
    </location>
</feature>
<dbReference type="STRING" id="288768.SAMEA3906486_00430"/>
<organism evidence="7 8">
    <name type="scientific">Bordetella ansorpii</name>
    <dbReference type="NCBI Taxonomy" id="288768"/>
    <lineage>
        <taxon>Bacteria</taxon>
        <taxon>Pseudomonadati</taxon>
        <taxon>Pseudomonadota</taxon>
        <taxon>Betaproteobacteria</taxon>
        <taxon>Burkholderiales</taxon>
        <taxon>Alcaligenaceae</taxon>
        <taxon>Bordetella</taxon>
    </lineage>
</organism>
<accession>A0A157S5L0</accession>
<dbReference type="AlphaFoldDB" id="A0A157S5L0"/>
<dbReference type="InterPro" id="IPR016035">
    <property type="entry name" value="Acyl_Trfase/lysoPLipase"/>
</dbReference>
<dbReference type="PANTHER" id="PTHR14226">
    <property type="entry name" value="NEUROPATHY TARGET ESTERASE/SWISS CHEESE D.MELANOGASTER"/>
    <property type="match status" value="1"/>
</dbReference>
<reference evidence="7 8" key="1">
    <citation type="submission" date="2016-04" db="EMBL/GenBank/DDBJ databases">
        <authorList>
            <consortium name="Pathogen Informatics"/>
        </authorList>
    </citation>
    <scope>NUCLEOTIDE SEQUENCE [LARGE SCALE GENOMIC DNA]</scope>
    <source>
        <strain evidence="7 8">H050680373</strain>
    </source>
</reference>
<evidence type="ECO:0000256" key="1">
    <source>
        <dbReference type="ARBA" id="ARBA00022801"/>
    </source>
</evidence>
<feature type="short sequence motif" description="GXSXG" evidence="4">
    <location>
        <begin position="66"/>
        <end position="70"/>
    </location>
</feature>